<dbReference type="PANTHER" id="PTHR47959">
    <property type="entry name" value="ATP-DEPENDENT RNA HELICASE RHLE-RELATED"/>
    <property type="match status" value="1"/>
</dbReference>
<dbReference type="InterPro" id="IPR011545">
    <property type="entry name" value="DEAD/DEAH_box_helicase_dom"/>
</dbReference>
<dbReference type="OrthoDB" id="9805696at2"/>
<dbReference type="Proteomes" id="UP000182149">
    <property type="component" value="Unassembled WGS sequence"/>
</dbReference>
<keyword evidence="1 7" id="KW-0547">Nucleotide-binding</keyword>
<feature type="compositionally biased region" description="Basic and acidic residues" evidence="8">
    <location>
        <begin position="478"/>
        <end position="492"/>
    </location>
</feature>
<keyword evidence="2 7" id="KW-0378">Hydrolase</keyword>
<dbReference type="GO" id="GO:0003676">
    <property type="term" value="F:nucleic acid binding"/>
    <property type="evidence" value="ECO:0007669"/>
    <property type="project" value="InterPro"/>
</dbReference>
<evidence type="ECO:0000256" key="5">
    <source>
        <dbReference type="ARBA" id="ARBA00038437"/>
    </source>
</evidence>
<dbReference type="InterPro" id="IPR000629">
    <property type="entry name" value="RNA-helicase_DEAD-box_CS"/>
</dbReference>
<evidence type="ECO:0000259" key="10">
    <source>
        <dbReference type="PROSITE" id="PS51194"/>
    </source>
</evidence>
<proteinExistence type="inferred from homology"/>
<dbReference type="InterPro" id="IPR014001">
    <property type="entry name" value="Helicase_ATP-bd"/>
</dbReference>
<evidence type="ECO:0000256" key="3">
    <source>
        <dbReference type="ARBA" id="ARBA00022806"/>
    </source>
</evidence>
<dbReference type="PROSITE" id="PS00039">
    <property type="entry name" value="DEAD_ATP_HELICASE"/>
    <property type="match status" value="1"/>
</dbReference>
<dbReference type="Gene3D" id="3.40.50.300">
    <property type="entry name" value="P-loop containing nucleotide triphosphate hydrolases"/>
    <property type="match status" value="2"/>
</dbReference>
<comment type="similarity">
    <text evidence="5 7">Belongs to the DEAD box helicase family.</text>
</comment>
<dbReference type="InterPro" id="IPR001650">
    <property type="entry name" value="Helicase_C-like"/>
</dbReference>
<dbReference type="CDD" id="cd00268">
    <property type="entry name" value="DEADc"/>
    <property type="match status" value="1"/>
</dbReference>
<evidence type="ECO:0000259" key="9">
    <source>
        <dbReference type="PROSITE" id="PS51192"/>
    </source>
</evidence>
<comment type="caution">
    <text evidence="12">The sequence shown here is derived from an EMBL/GenBank/DDBJ whole genome shotgun (WGS) entry which is preliminary data.</text>
</comment>
<feature type="region of interest" description="Disordered" evidence="8">
    <location>
        <begin position="469"/>
        <end position="492"/>
    </location>
</feature>
<feature type="domain" description="Helicase ATP-binding" evidence="9">
    <location>
        <begin position="35"/>
        <end position="205"/>
    </location>
</feature>
<reference evidence="12 13" key="1">
    <citation type="submission" date="2014-12" db="EMBL/GenBank/DDBJ databases">
        <title>Draft genome sequences of 29 type strains of Enterococci.</title>
        <authorList>
            <person name="Zhong Z."/>
            <person name="Sun Z."/>
            <person name="Liu W."/>
            <person name="Zhang W."/>
            <person name="Zhang H."/>
        </authorList>
    </citation>
    <scope>NUCLEOTIDE SEQUENCE [LARGE SCALE GENOMIC DNA]</scope>
    <source>
        <strain evidence="12 13">DSM 17690</strain>
    </source>
</reference>
<dbReference type="InterPro" id="IPR014014">
    <property type="entry name" value="RNA_helicase_DEAD_Q_motif"/>
</dbReference>
<evidence type="ECO:0000256" key="8">
    <source>
        <dbReference type="SAM" id="MobiDB-lite"/>
    </source>
</evidence>
<sequence length="492" mass="56172">MSQNRFSEYPLDESIVESLSVLKYTDPTPVQREVLPLLLNKKDVIVRSQTGSGKTAAFGIPLCQLVDWEERAPQALVLTPTRELATQIKDEIFNIGRYKRLKVEALFGKTSYQTQVKNLKQRTHIVVATPGRLFDHIERGTIDLSQIKTLIIDEADEMFAMGFIDQVEDILQELPQNRTTALFSATMPDAVKKLTEHFLKHPKYVEITDTDQSKKRIRQQYIRVEDEDKLATLKDLLIVDNPDSSILFCNTKVMVERLMKELDRADIKVDMLHGGMEQRDRTQVINDFKRGYFRHLVATDVAARGIDVADIALVVNYDLPDKPETYVHRIGRTARFENKGKTLSLVNPRDRASFAAIREAQGDVLEEIPRPSRATVDKYRLDFEQKQRKNPMIRKEKGLDFKEDIMKIHINAGKKTKMRPGDVVGAICNVEGVTGDDIGVINLMDVSTFVEILNGKGEKVLKALQSTPIKGRKRRVSRSNESEYERDLRNGY</sequence>
<dbReference type="SUPFAM" id="SSF52540">
    <property type="entry name" value="P-loop containing nucleoside triphosphate hydrolases"/>
    <property type="match status" value="1"/>
</dbReference>
<dbReference type="Gene3D" id="3.30.70.330">
    <property type="match status" value="1"/>
</dbReference>
<dbReference type="Pfam" id="PF00271">
    <property type="entry name" value="Helicase_C"/>
    <property type="match status" value="1"/>
</dbReference>
<protein>
    <submittedName>
        <fullName evidence="12">RNA helicase</fullName>
    </submittedName>
</protein>
<evidence type="ECO:0000313" key="13">
    <source>
        <dbReference type="Proteomes" id="UP000182149"/>
    </source>
</evidence>
<dbReference type="Pfam" id="PF03880">
    <property type="entry name" value="DbpA"/>
    <property type="match status" value="1"/>
</dbReference>
<feature type="domain" description="DEAD-box RNA helicase Q" evidence="11">
    <location>
        <begin position="4"/>
        <end position="32"/>
    </location>
</feature>
<dbReference type="InterPro" id="IPR012677">
    <property type="entry name" value="Nucleotide-bd_a/b_plait_sf"/>
</dbReference>
<evidence type="ECO:0000313" key="12">
    <source>
        <dbReference type="EMBL" id="OJG10123.1"/>
    </source>
</evidence>
<dbReference type="InterPro" id="IPR050079">
    <property type="entry name" value="DEAD_box_RNA_helicase"/>
</dbReference>
<evidence type="ECO:0000256" key="1">
    <source>
        <dbReference type="ARBA" id="ARBA00022741"/>
    </source>
</evidence>
<feature type="short sequence motif" description="Q motif" evidence="6">
    <location>
        <begin position="4"/>
        <end position="32"/>
    </location>
</feature>
<keyword evidence="3 7" id="KW-0347">Helicase</keyword>
<name>A0A1L8QRH5_9ENTE</name>
<dbReference type="STRING" id="328396.RU93_GL000373"/>
<dbReference type="GO" id="GO:0005524">
    <property type="term" value="F:ATP binding"/>
    <property type="evidence" value="ECO:0007669"/>
    <property type="project" value="UniProtKB-KW"/>
</dbReference>
<dbReference type="GO" id="GO:0005829">
    <property type="term" value="C:cytosol"/>
    <property type="evidence" value="ECO:0007669"/>
    <property type="project" value="TreeGrafter"/>
</dbReference>
<dbReference type="InterPro" id="IPR044742">
    <property type="entry name" value="DEAD/DEAH_RhlB"/>
</dbReference>
<keyword evidence="4 7" id="KW-0067">ATP-binding</keyword>
<dbReference type="GO" id="GO:0003724">
    <property type="term" value="F:RNA helicase activity"/>
    <property type="evidence" value="ECO:0007669"/>
    <property type="project" value="InterPro"/>
</dbReference>
<dbReference type="PROSITE" id="PS51192">
    <property type="entry name" value="HELICASE_ATP_BIND_1"/>
    <property type="match status" value="1"/>
</dbReference>
<dbReference type="Pfam" id="PF00270">
    <property type="entry name" value="DEAD"/>
    <property type="match status" value="1"/>
</dbReference>
<dbReference type="InterPro" id="IPR005580">
    <property type="entry name" value="DbpA/CsdA_RNA-bd_dom"/>
</dbReference>
<dbReference type="GO" id="GO:0016787">
    <property type="term" value="F:hydrolase activity"/>
    <property type="evidence" value="ECO:0007669"/>
    <property type="project" value="UniProtKB-KW"/>
</dbReference>
<dbReference type="PROSITE" id="PS51194">
    <property type="entry name" value="HELICASE_CTER"/>
    <property type="match status" value="1"/>
</dbReference>
<dbReference type="RefSeq" id="WP_071875086.1">
    <property type="nucleotide sequence ID" value="NZ_JBHSHF010000006.1"/>
</dbReference>
<dbReference type="CDD" id="cd18787">
    <property type="entry name" value="SF2_C_DEAD"/>
    <property type="match status" value="1"/>
</dbReference>
<keyword evidence="13" id="KW-1185">Reference proteome</keyword>
<dbReference type="InterPro" id="IPR027417">
    <property type="entry name" value="P-loop_NTPase"/>
</dbReference>
<dbReference type="SMART" id="SM00490">
    <property type="entry name" value="HELICc"/>
    <property type="match status" value="1"/>
</dbReference>
<dbReference type="PROSITE" id="PS51195">
    <property type="entry name" value="Q_MOTIF"/>
    <property type="match status" value="1"/>
</dbReference>
<dbReference type="SMART" id="SM00487">
    <property type="entry name" value="DEXDc"/>
    <property type="match status" value="1"/>
</dbReference>
<evidence type="ECO:0000256" key="4">
    <source>
        <dbReference type="ARBA" id="ARBA00022840"/>
    </source>
</evidence>
<evidence type="ECO:0000256" key="2">
    <source>
        <dbReference type="ARBA" id="ARBA00022801"/>
    </source>
</evidence>
<dbReference type="AlphaFoldDB" id="A0A1L8QRH5"/>
<dbReference type="EMBL" id="JXKD01000010">
    <property type="protein sequence ID" value="OJG10123.1"/>
    <property type="molecule type" value="Genomic_DNA"/>
</dbReference>
<feature type="domain" description="Helicase C-terminal" evidence="10">
    <location>
        <begin position="216"/>
        <end position="376"/>
    </location>
</feature>
<evidence type="ECO:0000256" key="6">
    <source>
        <dbReference type="PROSITE-ProRule" id="PRU00552"/>
    </source>
</evidence>
<evidence type="ECO:0000259" key="11">
    <source>
        <dbReference type="PROSITE" id="PS51195"/>
    </source>
</evidence>
<organism evidence="12 13">
    <name type="scientific">Enterococcus aquimarinus</name>
    <dbReference type="NCBI Taxonomy" id="328396"/>
    <lineage>
        <taxon>Bacteria</taxon>
        <taxon>Bacillati</taxon>
        <taxon>Bacillota</taxon>
        <taxon>Bacilli</taxon>
        <taxon>Lactobacillales</taxon>
        <taxon>Enterococcaceae</taxon>
        <taxon>Enterococcus</taxon>
    </lineage>
</organism>
<dbReference type="PANTHER" id="PTHR47959:SF1">
    <property type="entry name" value="ATP-DEPENDENT RNA HELICASE DBPA"/>
    <property type="match status" value="1"/>
</dbReference>
<evidence type="ECO:0000256" key="7">
    <source>
        <dbReference type="RuleBase" id="RU000492"/>
    </source>
</evidence>
<accession>A0A1L8QRH5</accession>
<gene>
    <name evidence="12" type="ORF">RU93_GL000373</name>
</gene>